<dbReference type="InterPro" id="IPR002642">
    <property type="entry name" value="LysoPLipase_cat_dom"/>
</dbReference>
<organism evidence="12 13">
    <name type="scientific">Moelleriella libera RCEF 2490</name>
    <dbReference type="NCBI Taxonomy" id="1081109"/>
    <lineage>
        <taxon>Eukaryota</taxon>
        <taxon>Fungi</taxon>
        <taxon>Dikarya</taxon>
        <taxon>Ascomycota</taxon>
        <taxon>Pezizomycotina</taxon>
        <taxon>Sordariomycetes</taxon>
        <taxon>Hypocreomycetidae</taxon>
        <taxon>Hypocreales</taxon>
        <taxon>Clavicipitaceae</taxon>
        <taxon>Moelleriella</taxon>
    </lineage>
</organism>
<dbReference type="STRING" id="1081109.A0A168AB10"/>
<dbReference type="EMBL" id="AZGY01000012">
    <property type="protein sequence ID" value="KZZ93704.1"/>
    <property type="molecule type" value="Genomic_DNA"/>
</dbReference>
<dbReference type="SMART" id="SM00022">
    <property type="entry name" value="PLAc"/>
    <property type="match status" value="1"/>
</dbReference>
<dbReference type="SUPFAM" id="SSF52151">
    <property type="entry name" value="FabD/lysophospholipase-like"/>
    <property type="match status" value="1"/>
</dbReference>
<gene>
    <name evidence="12" type="ORF">AAL_05420</name>
</gene>
<sequence>MIRPRHFSLWAAAALCLGLANAAALQPIDELFLQERAAPVAPDGYAPSAAQCPNNRPAVRVGSALSPQELEWLPRRRQETISHIRDFLQRNAIPNFDSAKYLSAANANSTSLPNIGIAISGGGYRAMLNGAGAVSAFDSRSPGSTSKGNIGGLLQSATYISGLSGGGWLVGSIYANNFTTVRDAINTRRIWQFGESILKGPAGIKILDYYKTIFDEVDKKHDAGFNRSITDYWGRMLSFQLIDAKDGGPSYTFSSIADDTEFSAARAPLPFLIANSRAPGQKNTTLDDALFEFDPWELGSTDPNLNGFVPLKYVGSKFDNGKIPDNEKCIVGFDNMGYVMGTSSSLFNQFILRLKDNNDKVVPSDVPKFVVQGLLDVLTAIGDANDDVADWTPNPFKGWNKNVNKAADTDHLTLVDGGEDGQNIPFHPHLLTSRKVDVVFAVDSTANIKAWPDGSSPMATYRRSISNISNGTSFPVVPGRNSFVNLGLNTRPTFFGCNSTNTTVPAPLVVYLPNYPYQFRSNISTFTLTVKNGERDAMISNGWDIVTQMNGTRDADWPTCVSCAMIQRSLERTKTPFPDKCNQCFSRYCWNGTIDESEPKTQYDPQPFSTLIDAEKNGGLQSAKRNTAMLAVAVAVSLAVGM</sequence>
<evidence type="ECO:0000256" key="10">
    <source>
        <dbReference type="RuleBase" id="RU362103"/>
    </source>
</evidence>
<dbReference type="FunFam" id="3.40.1090.10:FF:000010">
    <property type="entry name" value="Lysophospholipase"/>
    <property type="match status" value="1"/>
</dbReference>
<protein>
    <recommendedName>
        <fullName evidence="2 10">Lysophospholipase</fullName>
        <ecNumber evidence="2 10">3.1.1.5</ecNumber>
    </recommendedName>
</protein>
<evidence type="ECO:0000256" key="5">
    <source>
        <dbReference type="ARBA" id="ARBA00022963"/>
    </source>
</evidence>
<keyword evidence="5 9" id="KW-0442">Lipid degradation</keyword>
<comment type="catalytic activity">
    <reaction evidence="8 10">
        <text>a 1-acyl-sn-glycero-3-phosphocholine + H2O = sn-glycerol 3-phosphocholine + a fatty acid + H(+)</text>
        <dbReference type="Rhea" id="RHEA:15177"/>
        <dbReference type="ChEBI" id="CHEBI:15377"/>
        <dbReference type="ChEBI" id="CHEBI:15378"/>
        <dbReference type="ChEBI" id="CHEBI:16870"/>
        <dbReference type="ChEBI" id="CHEBI:28868"/>
        <dbReference type="ChEBI" id="CHEBI:58168"/>
        <dbReference type="EC" id="3.1.1.5"/>
    </reaction>
</comment>
<evidence type="ECO:0000256" key="2">
    <source>
        <dbReference type="ARBA" id="ARBA00013274"/>
    </source>
</evidence>
<dbReference type="Gene3D" id="3.40.1090.10">
    <property type="entry name" value="Cytosolic phospholipase A2 catalytic domain"/>
    <property type="match status" value="1"/>
</dbReference>
<evidence type="ECO:0000256" key="9">
    <source>
        <dbReference type="PROSITE-ProRule" id="PRU00555"/>
    </source>
</evidence>
<dbReference type="GO" id="GO:0004622">
    <property type="term" value="F:phosphatidylcholine lysophospholipase activity"/>
    <property type="evidence" value="ECO:0007669"/>
    <property type="project" value="UniProtKB-EC"/>
</dbReference>
<dbReference type="EC" id="3.1.1.5" evidence="2 10"/>
<keyword evidence="6 9" id="KW-0443">Lipid metabolism</keyword>
<feature type="domain" description="PLA2c" evidence="11">
    <location>
        <begin position="51"/>
        <end position="595"/>
    </location>
</feature>
<name>A0A168AB10_9HYPO</name>
<feature type="signal peptide" evidence="10">
    <location>
        <begin position="1"/>
        <end position="22"/>
    </location>
</feature>
<keyword evidence="13" id="KW-1185">Reference proteome</keyword>
<evidence type="ECO:0000256" key="7">
    <source>
        <dbReference type="ARBA" id="ARBA00023180"/>
    </source>
</evidence>
<evidence type="ECO:0000256" key="4">
    <source>
        <dbReference type="ARBA" id="ARBA00022801"/>
    </source>
</evidence>
<dbReference type="Pfam" id="PF01735">
    <property type="entry name" value="PLA2_B"/>
    <property type="match status" value="1"/>
</dbReference>
<dbReference type="OrthoDB" id="4084751at2759"/>
<accession>A0A168AB10</accession>
<evidence type="ECO:0000256" key="3">
    <source>
        <dbReference type="ARBA" id="ARBA00022729"/>
    </source>
</evidence>
<dbReference type="GO" id="GO:0005829">
    <property type="term" value="C:cytosol"/>
    <property type="evidence" value="ECO:0007669"/>
    <property type="project" value="TreeGrafter"/>
</dbReference>
<evidence type="ECO:0000313" key="12">
    <source>
        <dbReference type="EMBL" id="KZZ93704.1"/>
    </source>
</evidence>
<proteinExistence type="inferred from homology"/>
<evidence type="ECO:0000256" key="8">
    <source>
        <dbReference type="ARBA" id="ARBA00049531"/>
    </source>
</evidence>
<evidence type="ECO:0000259" key="11">
    <source>
        <dbReference type="PROSITE" id="PS51210"/>
    </source>
</evidence>
<comment type="caution">
    <text evidence="12">The sequence shown here is derived from an EMBL/GenBank/DDBJ whole genome shotgun (WGS) entry which is preliminary data.</text>
</comment>
<comment type="similarity">
    <text evidence="1 10">Belongs to the lysophospholipase family.</text>
</comment>
<dbReference type="GO" id="GO:0046475">
    <property type="term" value="P:glycerophospholipid catabolic process"/>
    <property type="evidence" value="ECO:0007669"/>
    <property type="project" value="TreeGrafter"/>
</dbReference>
<dbReference type="PANTHER" id="PTHR10728">
    <property type="entry name" value="CYTOSOLIC PHOSPHOLIPASE A2"/>
    <property type="match status" value="1"/>
</dbReference>
<evidence type="ECO:0000256" key="1">
    <source>
        <dbReference type="ARBA" id="ARBA00008780"/>
    </source>
</evidence>
<dbReference type="GO" id="GO:0005783">
    <property type="term" value="C:endoplasmic reticulum"/>
    <property type="evidence" value="ECO:0007669"/>
    <property type="project" value="TreeGrafter"/>
</dbReference>
<dbReference type="PROSITE" id="PS51210">
    <property type="entry name" value="PLA2C"/>
    <property type="match status" value="1"/>
</dbReference>
<dbReference type="InterPro" id="IPR016035">
    <property type="entry name" value="Acyl_Trfase/lysoPLipase"/>
</dbReference>
<keyword evidence="7" id="KW-0325">Glycoprotein</keyword>
<feature type="chain" id="PRO_5007749380" description="Lysophospholipase" evidence="10">
    <location>
        <begin position="23"/>
        <end position="642"/>
    </location>
</feature>
<dbReference type="PANTHER" id="PTHR10728:SF33">
    <property type="entry name" value="LYSOPHOSPHOLIPASE 1-RELATED"/>
    <property type="match status" value="1"/>
</dbReference>
<evidence type="ECO:0000256" key="6">
    <source>
        <dbReference type="ARBA" id="ARBA00023098"/>
    </source>
</evidence>
<dbReference type="GO" id="GO:0004623">
    <property type="term" value="F:phospholipase A2 activity"/>
    <property type="evidence" value="ECO:0007669"/>
    <property type="project" value="TreeGrafter"/>
</dbReference>
<dbReference type="Proteomes" id="UP000078544">
    <property type="component" value="Unassembled WGS sequence"/>
</dbReference>
<keyword evidence="3 10" id="KW-0732">Signal</keyword>
<evidence type="ECO:0000313" key="13">
    <source>
        <dbReference type="Proteomes" id="UP000078544"/>
    </source>
</evidence>
<keyword evidence="4 9" id="KW-0378">Hydrolase</keyword>
<reference evidence="12 13" key="1">
    <citation type="journal article" date="2016" name="Genome Biol. Evol.">
        <title>Divergent and convergent evolution of fungal pathogenicity.</title>
        <authorList>
            <person name="Shang Y."/>
            <person name="Xiao G."/>
            <person name="Zheng P."/>
            <person name="Cen K."/>
            <person name="Zhan S."/>
            <person name="Wang C."/>
        </authorList>
    </citation>
    <scope>NUCLEOTIDE SEQUENCE [LARGE SCALE GENOMIC DNA]</scope>
    <source>
        <strain evidence="12 13">RCEF 2490</strain>
    </source>
</reference>
<dbReference type="AlphaFoldDB" id="A0A168AB10"/>